<evidence type="ECO:0000256" key="8">
    <source>
        <dbReference type="ARBA" id="ARBA00022840"/>
    </source>
</evidence>
<comment type="catalytic activity">
    <reaction evidence="10">
        <text>heptanedioate + ATP + CoA = 6-carboxyhexanoyl-CoA + AMP + diphosphate</text>
        <dbReference type="Rhea" id="RHEA:14781"/>
        <dbReference type="ChEBI" id="CHEBI:30616"/>
        <dbReference type="ChEBI" id="CHEBI:33019"/>
        <dbReference type="ChEBI" id="CHEBI:36165"/>
        <dbReference type="ChEBI" id="CHEBI:57287"/>
        <dbReference type="ChEBI" id="CHEBI:57360"/>
        <dbReference type="ChEBI" id="CHEBI:456215"/>
        <dbReference type="EC" id="6.2.1.14"/>
    </reaction>
</comment>
<proteinExistence type="predicted"/>
<sequence length="232" mass="24893">MSLYSVKMRASAGGRHTSGAERIVTVAQLPATTQALTNRALSHPNGVPDFLNVSVTEIIGDIVQVPALEVVEVASQSVAETHTYLQQFFADHKLNPLALELLFSVTGLRGAMLIDARTGANLSPDPDRGVRVSAMDHADSAAAESKQYFAEAMALAAKVAAHPNILAELCISDDPAYTTGYIAFEGTYYRLRNCKAPGEKLGTRVFLYDGPAAEVAETIDYLENTPVLVMPR</sequence>
<accession>A0A6B8VPS2</accession>
<dbReference type="GO" id="GO:0005524">
    <property type="term" value="F:ATP binding"/>
    <property type="evidence" value="ECO:0007669"/>
    <property type="project" value="UniProtKB-KW"/>
</dbReference>
<evidence type="ECO:0000256" key="2">
    <source>
        <dbReference type="ARBA" id="ARBA00005075"/>
    </source>
</evidence>
<dbReference type="GO" id="GO:0009102">
    <property type="term" value="P:biotin biosynthetic process"/>
    <property type="evidence" value="ECO:0007669"/>
    <property type="project" value="UniProtKB-KW"/>
</dbReference>
<evidence type="ECO:0000256" key="7">
    <source>
        <dbReference type="ARBA" id="ARBA00022756"/>
    </source>
</evidence>
<keyword evidence="8" id="KW-0067">ATP-binding</keyword>
<organism evidence="11 12">
    <name type="scientific">Corynebacterium kalinowskii</name>
    <dbReference type="NCBI Taxonomy" id="2675216"/>
    <lineage>
        <taxon>Bacteria</taxon>
        <taxon>Bacillati</taxon>
        <taxon>Actinomycetota</taxon>
        <taxon>Actinomycetes</taxon>
        <taxon>Mycobacteriales</taxon>
        <taxon>Corynebacteriaceae</taxon>
        <taxon>Corynebacterium</taxon>
    </lineage>
</organism>
<dbReference type="EMBL" id="CP046452">
    <property type="protein sequence ID" value="QGU01567.1"/>
    <property type="molecule type" value="Genomic_DNA"/>
</dbReference>
<keyword evidence="12" id="KW-1185">Reference proteome</keyword>
<comment type="pathway">
    <text evidence="2">Metabolic intermediate metabolism; pimeloyl-CoA biosynthesis; pimeloyl-CoA from pimelate: step 1/1.</text>
</comment>
<comment type="cofactor">
    <cofactor evidence="1">
        <name>Mg(2+)</name>
        <dbReference type="ChEBI" id="CHEBI:18420"/>
    </cofactor>
</comment>
<dbReference type="InterPro" id="IPR005499">
    <property type="entry name" value="BioW"/>
</dbReference>
<keyword evidence="7" id="KW-0093">Biotin biosynthesis</keyword>
<evidence type="ECO:0000256" key="1">
    <source>
        <dbReference type="ARBA" id="ARBA00001946"/>
    </source>
</evidence>
<keyword evidence="5 11" id="KW-0436">Ligase</keyword>
<evidence type="ECO:0000256" key="4">
    <source>
        <dbReference type="ARBA" id="ARBA00012984"/>
    </source>
</evidence>
<dbReference type="Proteomes" id="UP000427071">
    <property type="component" value="Chromosome"/>
</dbReference>
<dbReference type="EC" id="6.2.1.14" evidence="4"/>
<dbReference type="GO" id="GO:0042410">
    <property type="term" value="F:6-carboxyhexanoate-CoA ligase activity"/>
    <property type="evidence" value="ECO:0007669"/>
    <property type="project" value="UniProtKB-EC"/>
</dbReference>
<comment type="subunit">
    <text evidence="3">Homodimer.</text>
</comment>
<evidence type="ECO:0000313" key="11">
    <source>
        <dbReference type="EMBL" id="QGU01567.1"/>
    </source>
</evidence>
<reference evidence="12" key="1">
    <citation type="submission" date="2019-11" db="EMBL/GenBank/DDBJ databases">
        <title>Complete genome sequence of Corynebacterium kalinowskii 1959, a novel Corynebacterium species isolated from soil of a small paddock in Vilsendorf, Germany.</title>
        <authorList>
            <person name="Schaffert L."/>
            <person name="Ruwe M."/>
            <person name="Milse J."/>
            <person name="Hanuschka K."/>
            <person name="Ortseifen V."/>
            <person name="Droste J."/>
            <person name="Brandt D."/>
            <person name="Schlueter L."/>
            <person name="Kutter Y."/>
            <person name="Vinke S."/>
            <person name="Viehoefer P."/>
            <person name="Jacob L."/>
            <person name="Luebke N.-C."/>
            <person name="Schulte-Berndt E."/>
            <person name="Hain C."/>
            <person name="Linder M."/>
            <person name="Schmidt P."/>
            <person name="Wollenschlaeger L."/>
            <person name="Luttermann T."/>
            <person name="Thieme E."/>
            <person name="Hassa J."/>
            <person name="Haak M."/>
            <person name="Wittchen M."/>
            <person name="Mentz A."/>
            <person name="Persicke M."/>
            <person name="Busche T."/>
            <person name="Ruckert C."/>
        </authorList>
    </citation>
    <scope>NUCLEOTIDE SEQUENCE [LARGE SCALE GENOMIC DNA]</scope>
    <source>
        <strain evidence="12">1959</strain>
    </source>
</reference>
<dbReference type="AlphaFoldDB" id="A0A6B8VPS2"/>
<name>A0A6B8VPS2_9CORY</name>
<keyword evidence="9" id="KW-0460">Magnesium</keyword>
<gene>
    <name evidence="11" type="primary">bioW</name>
    <name evidence="11" type="ORF">CKALI_03420</name>
</gene>
<evidence type="ECO:0000256" key="10">
    <source>
        <dbReference type="ARBA" id="ARBA00049553"/>
    </source>
</evidence>
<keyword evidence="6" id="KW-0547">Nucleotide-binding</keyword>
<dbReference type="UniPathway" id="UPA00999">
    <property type="reaction ID" value="UER00351"/>
</dbReference>
<dbReference type="KEGG" id="ckw:CKALI_03420"/>
<evidence type="ECO:0000256" key="6">
    <source>
        <dbReference type="ARBA" id="ARBA00022741"/>
    </source>
</evidence>
<evidence type="ECO:0000256" key="3">
    <source>
        <dbReference type="ARBA" id="ARBA00011738"/>
    </source>
</evidence>
<evidence type="ECO:0000256" key="5">
    <source>
        <dbReference type="ARBA" id="ARBA00022598"/>
    </source>
</evidence>
<protein>
    <recommendedName>
        <fullName evidence="4">6-carboxyhexanoate--CoA ligase</fullName>
        <ecNumber evidence="4">6.2.1.14</ecNumber>
    </recommendedName>
</protein>
<evidence type="ECO:0000256" key="9">
    <source>
        <dbReference type="ARBA" id="ARBA00022842"/>
    </source>
</evidence>
<evidence type="ECO:0000313" key="12">
    <source>
        <dbReference type="Proteomes" id="UP000427071"/>
    </source>
</evidence>
<dbReference type="RefSeq" id="WP_156191960.1">
    <property type="nucleotide sequence ID" value="NZ_CP046452.1"/>
</dbReference>
<dbReference type="Pfam" id="PF03744">
    <property type="entry name" value="BioW"/>
    <property type="match status" value="1"/>
</dbReference>